<dbReference type="InterPro" id="IPR033940">
    <property type="entry name" value="IPMI_Swivel"/>
</dbReference>
<comment type="similarity">
    <text evidence="4 7">Belongs to the LeuD family. LeuD type 2 subfamily.</text>
</comment>
<keyword evidence="7" id="KW-0432">Leucine biosynthesis</keyword>
<dbReference type="HAMAP" id="MF_01032">
    <property type="entry name" value="LeuD_type2"/>
    <property type="match status" value="1"/>
</dbReference>
<evidence type="ECO:0000259" key="8">
    <source>
        <dbReference type="Pfam" id="PF00694"/>
    </source>
</evidence>
<evidence type="ECO:0000256" key="1">
    <source>
        <dbReference type="ARBA" id="ARBA00000491"/>
    </source>
</evidence>
<protein>
    <recommendedName>
        <fullName evidence="7">3-isopropylmalate dehydratase small subunit</fullName>
        <ecNumber evidence="7">4.2.1.33</ecNumber>
    </recommendedName>
    <alternativeName>
        <fullName evidence="7">Alpha-IPM isomerase</fullName>
        <shortName evidence="7">IPMI</shortName>
    </alternativeName>
    <alternativeName>
        <fullName evidence="7">Isopropylmalate isomerase</fullName>
    </alternativeName>
</protein>
<organism evidence="9">
    <name type="scientific">uncultured Desulfobacteraceae bacterium</name>
    <dbReference type="NCBI Taxonomy" id="218296"/>
    <lineage>
        <taxon>Bacteria</taxon>
        <taxon>Pseudomonadati</taxon>
        <taxon>Thermodesulfobacteriota</taxon>
        <taxon>Desulfobacteria</taxon>
        <taxon>Desulfobacterales</taxon>
        <taxon>Desulfobacteraceae</taxon>
        <taxon>environmental samples</taxon>
    </lineage>
</organism>
<keyword evidence="6 7" id="KW-0456">Lyase</keyword>
<dbReference type="EMBL" id="CAACVI010000034">
    <property type="protein sequence ID" value="VEN74624.1"/>
    <property type="molecule type" value="Genomic_DNA"/>
</dbReference>
<dbReference type="InterPro" id="IPR050075">
    <property type="entry name" value="LeuD"/>
</dbReference>
<dbReference type="GO" id="GO:0003861">
    <property type="term" value="F:3-isopropylmalate dehydratase activity"/>
    <property type="evidence" value="ECO:0007669"/>
    <property type="project" value="UniProtKB-UniRule"/>
</dbReference>
<feature type="domain" description="Aconitase A/isopropylmalate dehydratase small subunit swivel" evidence="8">
    <location>
        <begin position="54"/>
        <end position="102"/>
    </location>
</feature>
<gene>
    <name evidence="7 9" type="primary">leuD</name>
    <name evidence="9" type="ORF">EPICR_40209</name>
</gene>
<evidence type="ECO:0000256" key="4">
    <source>
        <dbReference type="ARBA" id="ARBA00009869"/>
    </source>
</evidence>
<dbReference type="Gene3D" id="3.20.19.10">
    <property type="entry name" value="Aconitase, domain 4"/>
    <property type="match status" value="1"/>
</dbReference>
<keyword evidence="7" id="KW-0100">Branched-chain amino acid biosynthesis</keyword>
<dbReference type="PANTHER" id="PTHR43345">
    <property type="entry name" value="3-ISOPROPYLMALATE DEHYDRATASE SMALL SUBUNIT 2-RELATED-RELATED"/>
    <property type="match status" value="1"/>
</dbReference>
<evidence type="ECO:0000256" key="5">
    <source>
        <dbReference type="ARBA" id="ARBA00011271"/>
    </source>
</evidence>
<comment type="catalytic activity">
    <reaction evidence="1 7">
        <text>(2R,3S)-3-isopropylmalate = (2S)-2-isopropylmalate</text>
        <dbReference type="Rhea" id="RHEA:32287"/>
        <dbReference type="ChEBI" id="CHEBI:1178"/>
        <dbReference type="ChEBI" id="CHEBI:35121"/>
        <dbReference type="EC" id="4.2.1.33"/>
    </reaction>
</comment>
<dbReference type="InterPro" id="IPR015928">
    <property type="entry name" value="Aconitase/3IPM_dehydase_swvl"/>
</dbReference>
<evidence type="ECO:0000256" key="7">
    <source>
        <dbReference type="HAMAP-Rule" id="MF_01032"/>
    </source>
</evidence>
<evidence type="ECO:0000256" key="2">
    <source>
        <dbReference type="ARBA" id="ARBA00002695"/>
    </source>
</evidence>
<dbReference type="AlphaFoldDB" id="A0A484HJM3"/>
<evidence type="ECO:0000313" key="9">
    <source>
        <dbReference type="EMBL" id="VEN74624.1"/>
    </source>
</evidence>
<reference evidence="9" key="1">
    <citation type="submission" date="2019-01" db="EMBL/GenBank/DDBJ databases">
        <authorList>
            <consortium name="Genoscope - CEA"/>
            <person name="William W."/>
        </authorList>
    </citation>
    <scope>NUCLEOTIDE SEQUENCE</scope>
    <source>
        <strain evidence="9">CR-1</strain>
    </source>
</reference>
<proteinExistence type="inferred from homology"/>
<dbReference type="InterPro" id="IPR000573">
    <property type="entry name" value="AconitaseA/IPMdHydase_ssu_swvl"/>
</dbReference>
<dbReference type="PANTHER" id="PTHR43345:SF2">
    <property type="entry name" value="3-ISOPROPYLMALATE DEHYDRATASE SMALL SUBUNIT 1"/>
    <property type="match status" value="1"/>
</dbReference>
<dbReference type="SUPFAM" id="SSF52016">
    <property type="entry name" value="LeuD/IlvD-like"/>
    <property type="match status" value="1"/>
</dbReference>
<comment type="function">
    <text evidence="2 7">Catalyzes the isomerization between 2-isopropylmalate and 3-isopropylmalate, via the formation of 2-isopropylmaleate.</text>
</comment>
<sequence length="163" mass="17681">MAHKGHAWTFGDDIDTDAIVPAAYLNSSDPGEFSKYCMEGARPGFARLIAPGDIIAAGKNFGSGSSREHAPMALKAAGIACVAAVSFARIFYRNAFNIGLPILECREAKKINEGDLLKIDFDQGRIANETSGETYRTHPIPPFMRSLLESGGLIRHIMSQKRP</sequence>
<accession>A0A484HJM3</accession>
<evidence type="ECO:0000256" key="3">
    <source>
        <dbReference type="ARBA" id="ARBA00004729"/>
    </source>
</evidence>
<dbReference type="CDD" id="cd01577">
    <property type="entry name" value="IPMI_Swivel"/>
    <property type="match status" value="1"/>
</dbReference>
<dbReference type="EC" id="4.2.1.33" evidence="7"/>
<name>A0A484HJM3_9BACT</name>
<comment type="subunit">
    <text evidence="5 7">Heterodimer of LeuC and LeuD.</text>
</comment>
<dbReference type="GO" id="GO:0009098">
    <property type="term" value="P:L-leucine biosynthetic process"/>
    <property type="evidence" value="ECO:0007669"/>
    <property type="project" value="UniProtKB-UniRule"/>
</dbReference>
<dbReference type="InterPro" id="IPR011827">
    <property type="entry name" value="LeuD_type2/HacB/DmdB"/>
</dbReference>
<comment type="pathway">
    <text evidence="3 7">Amino-acid biosynthesis; L-leucine biosynthesis; L-leucine from 3-methyl-2-oxobutanoate: step 2/4.</text>
</comment>
<dbReference type="Pfam" id="PF00694">
    <property type="entry name" value="Aconitase_C"/>
    <property type="match status" value="1"/>
</dbReference>
<dbReference type="NCBIfam" id="TIGR02087">
    <property type="entry name" value="LEUD_arch"/>
    <property type="match status" value="1"/>
</dbReference>
<keyword evidence="7" id="KW-0028">Amino-acid biosynthesis</keyword>
<evidence type="ECO:0000256" key="6">
    <source>
        <dbReference type="ARBA" id="ARBA00023239"/>
    </source>
</evidence>
<dbReference type="UniPathway" id="UPA00048">
    <property type="reaction ID" value="UER00071"/>
</dbReference>